<keyword evidence="7" id="KW-0460">Magnesium</keyword>
<dbReference type="InterPro" id="IPR051547">
    <property type="entry name" value="TDP2-like"/>
</dbReference>
<dbReference type="RefSeq" id="WP_111869799.1">
    <property type="nucleotide sequence ID" value="NZ_QLYX01000010.1"/>
</dbReference>
<evidence type="ECO:0000256" key="1">
    <source>
        <dbReference type="ARBA" id="ARBA00001936"/>
    </source>
</evidence>
<keyword evidence="6" id="KW-0378">Hydrolase</keyword>
<organism evidence="10 11">
    <name type="scientific">Actinomadura craniellae</name>
    <dbReference type="NCBI Taxonomy" id="2231787"/>
    <lineage>
        <taxon>Bacteria</taxon>
        <taxon>Bacillati</taxon>
        <taxon>Actinomycetota</taxon>
        <taxon>Actinomycetes</taxon>
        <taxon>Streptosporangiales</taxon>
        <taxon>Thermomonosporaceae</taxon>
        <taxon>Actinomadura</taxon>
    </lineage>
</organism>
<dbReference type="GO" id="GO:0006281">
    <property type="term" value="P:DNA repair"/>
    <property type="evidence" value="ECO:0007669"/>
    <property type="project" value="UniProtKB-KW"/>
</dbReference>
<dbReference type="AlphaFoldDB" id="A0A365H1X1"/>
<keyword evidence="4" id="KW-0479">Metal-binding</keyword>
<dbReference type="SUPFAM" id="SSF56219">
    <property type="entry name" value="DNase I-like"/>
    <property type="match status" value="1"/>
</dbReference>
<gene>
    <name evidence="10" type="ORF">DPM19_21670</name>
</gene>
<keyword evidence="11" id="KW-1185">Reference proteome</keyword>
<keyword evidence="8" id="KW-0234">DNA repair</keyword>
<keyword evidence="5" id="KW-0227">DNA damage</keyword>
<evidence type="ECO:0000256" key="2">
    <source>
        <dbReference type="ARBA" id="ARBA00001946"/>
    </source>
</evidence>
<dbReference type="PANTHER" id="PTHR15822">
    <property type="entry name" value="TRAF AND TNF RECEPTOR-ASSOCIATED PROTEIN"/>
    <property type="match status" value="1"/>
</dbReference>
<keyword evidence="3" id="KW-0540">Nuclease</keyword>
<keyword evidence="10" id="KW-0269">Exonuclease</keyword>
<evidence type="ECO:0000256" key="4">
    <source>
        <dbReference type="ARBA" id="ARBA00022723"/>
    </source>
</evidence>
<proteinExistence type="predicted"/>
<reference evidence="10 11" key="1">
    <citation type="submission" date="2018-06" db="EMBL/GenBank/DDBJ databases">
        <title>Actinomadura craniellae sp. nov. isolated from marine sponge Craniella sp.</title>
        <authorList>
            <person name="Li L."/>
            <person name="Xu Q.H."/>
            <person name="Lin H.W."/>
            <person name="Lu Y.H."/>
        </authorList>
    </citation>
    <scope>NUCLEOTIDE SEQUENCE [LARGE SCALE GENOMIC DNA]</scope>
    <source>
        <strain evidence="10 11">LHW63021</strain>
    </source>
</reference>
<evidence type="ECO:0000259" key="9">
    <source>
        <dbReference type="Pfam" id="PF03372"/>
    </source>
</evidence>
<evidence type="ECO:0000256" key="5">
    <source>
        <dbReference type="ARBA" id="ARBA00022763"/>
    </source>
</evidence>
<evidence type="ECO:0000256" key="6">
    <source>
        <dbReference type="ARBA" id="ARBA00022801"/>
    </source>
</evidence>
<accession>A0A365H1X1</accession>
<sequence>MNGRGVVVAGSGVPVRLLSYNVRSLRDDTTALARVVRGYRPDLVCVQEAPRFLGWRARRTGFARACGLVTAAGRRAAGLAVLAGPRVRPLHREYHLLARVPGLHRRGLAIAVVEIDRAPLIVASTHLDLDATARRAHAGQLVVLLERARRRYGAPVVLAGDFNERPGEPAWELLARRLRDGYTVAPAGEAATSTARSPRTRIDAVFADPEIGIAGCGVPVDPVLAADYPAATDHRPVLAELTLRRALPGRPSGITAP</sequence>
<dbReference type="Proteomes" id="UP000251891">
    <property type="component" value="Unassembled WGS sequence"/>
</dbReference>
<dbReference type="InterPro" id="IPR005135">
    <property type="entry name" value="Endo/exonuclease/phosphatase"/>
</dbReference>
<evidence type="ECO:0000256" key="8">
    <source>
        <dbReference type="ARBA" id="ARBA00023204"/>
    </source>
</evidence>
<keyword evidence="10" id="KW-0255">Endonuclease</keyword>
<dbReference type="EMBL" id="QLYX01000010">
    <property type="protein sequence ID" value="RAY13105.1"/>
    <property type="molecule type" value="Genomic_DNA"/>
</dbReference>
<dbReference type="GO" id="GO:0046872">
    <property type="term" value="F:metal ion binding"/>
    <property type="evidence" value="ECO:0007669"/>
    <property type="project" value="UniProtKB-KW"/>
</dbReference>
<name>A0A365H1X1_9ACTN</name>
<protein>
    <submittedName>
        <fullName evidence="10">Endonuclease/exonuclease/phosphatase</fullName>
    </submittedName>
</protein>
<comment type="cofactor">
    <cofactor evidence="2">
        <name>Mg(2+)</name>
        <dbReference type="ChEBI" id="CHEBI:18420"/>
    </cofactor>
</comment>
<dbReference type="PANTHER" id="PTHR15822:SF4">
    <property type="entry name" value="TYROSYL-DNA PHOSPHODIESTERASE 2"/>
    <property type="match status" value="1"/>
</dbReference>
<dbReference type="GO" id="GO:0004519">
    <property type="term" value="F:endonuclease activity"/>
    <property type="evidence" value="ECO:0007669"/>
    <property type="project" value="UniProtKB-KW"/>
</dbReference>
<dbReference type="GO" id="GO:0004527">
    <property type="term" value="F:exonuclease activity"/>
    <property type="evidence" value="ECO:0007669"/>
    <property type="project" value="UniProtKB-KW"/>
</dbReference>
<dbReference type="OrthoDB" id="3820230at2"/>
<dbReference type="InterPro" id="IPR036691">
    <property type="entry name" value="Endo/exonu/phosph_ase_sf"/>
</dbReference>
<evidence type="ECO:0000313" key="10">
    <source>
        <dbReference type="EMBL" id="RAY13105.1"/>
    </source>
</evidence>
<dbReference type="Pfam" id="PF03372">
    <property type="entry name" value="Exo_endo_phos"/>
    <property type="match status" value="1"/>
</dbReference>
<comment type="cofactor">
    <cofactor evidence="1">
        <name>Mn(2+)</name>
        <dbReference type="ChEBI" id="CHEBI:29035"/>
    </cofactor>
</comment>
<evidence type="ECO:0000256" key="3">
    <source>
        <dbReference type="ARBA" id="ARBA00022722"/>
    </source>
</evidence>
<feature type="domain" description="Endonuclease/exonuclease/phosphatase" evidence="9">
    <location>
        <begin position="18"/>
        <end position="234"/>
    </location>
</feature>
<dbReference type="Gene3D" id="3.60.10.10">
    <property type="entry name" value="Endonuclease/exonuclease/phosphatase"/>
    <property type="match status" value="1"/>
</dbReference>
<evidence type="ECO:0000256" key="7">
    <source>
        <dbReference type="ARBA" id="ARBA00022842"/>
    </source>
</evidence>
<evidence type="ECO:0000313" key="11">
    <source>
        <dbReference type="Proteomes" id="UP000251891"/>
    </source>
</evidence>
<comment type="caution">
    <text evidence="10">The sequence shown here is derived from an EMBL/GenBank/DDBJ whole genome shotgun (WGS) entry which is preliminary data.</text>
</comment>